<dbReference type="AlphaFoldDB" id="A0A6P2QSP4"/>
<organism evidence="1 2">
    <name type="scientific">Burkholderia pseudomultivorans</name>
    <dbReference type="NCBI Taxonomy" id="1207504"/>
    <lineage>
        <taxon>Bacteria</taxon>
        <taxon>Pseudomonadati</taxon>
        <taxon>Pseudomonadota</taxon>
        <taxon>Betaproteobacteria</taxon>
        <taxon>Burkholderiales</taxon>
        <taxon>Burkholderiaceae</taxon>
        <taxon>Burkholderia</taxon>
        <taxon>Burkholderia cepacia complex</taxon>
    </lineage>
</organism>
<dbReference type="Gene3D" id="3.40.91.30">
    <property type="match status" value="1"/>
</dbReference>
<reference evidence="1 2" key="1">
    <citation type="submission" date="2019-09" db="EMBL/GenBank/DDBJ databases">
        <authorList>
            <person name="Depoorter E."/>
        </authorList>
    </citation>
    <scope>NUCLEOTIDE SEQUENCE [LARGE SCALE GENOMIC DNA]</scope>
    <source>
        <strain evidence="1">LMG 26883</strain>
    </source>
</reference>
<accession>A0A6P2QSP4</accession>
<evidence type="ECO:0000313" key="2">
    <source>
        <dbReference type="Proteomes" id="UP000494162"/>
    </source>
</evidence>
<dbReference type="Proteomes" id="UP000494162">
    <property type="component" value="Unassembled WGS sequence"/>
</dbReference>
<evidence type="ECO:0000313" key="1">
    <source>
        <dbReference type="EMBL" id="VWC25919.1"/>
    </source>
</evidence>
<protein>
    <submittedName>
        <fullName evidence="1">Gp72</fullName>
    </submittedName>
</protein>
<gene>
    <name evidence="1" type="ORF">BPS26883_06127</name>
</gene>
<sequence length="191" mass="21410">MCIHMTKRTTWPMRVDADTTKVGTARVRDESRPKMTAAQKAVFDATGNRPQVDAGFDDIGDGIDAPSVLTPTYRQSDAKTRLQALGRLKTGEMNKTEQRYADHLEARKQAGEIVWYRFEGIKFRLADNTFYTPDFAVMLANGQLEAHEVKGHWQDDARVKVKVAADQYPMRFIAVKAGPAKGGGGWQTEEF</sequence>
<proteinExistence type="predicted"/>
<dbReference type="EMBL" id="CABVPP010000076">
    <property type="protein sequence ID" value="VWC25919.1"/>
    <property type="molecule type" value="Genomic_DNA"/>
</dbReference>
<name>A0A6P2QSP4_9BURK</name>